<keyword evidence="9" id="KW-1185">Reference proteome</keyword>
<dbReference type="Proteomes" id="UP000070501">
    <property type="component" value="Unassembled WGS sequence"/>
</dbReference>
<dbReference type="AlphaFoldDB" id="A0A136IVL5"/>
<evidence type="ECO:0000313" key="9">
    <source>
        <dbReference type="Proteomes" id="UP000070501"/>
    </source>
</evidence>
<protein>
    <submittedName>
        <fullName evidence="8">Carbohydrate oxidase from Microdochium Nivale in complex with substrate analogue</fullName>
    </submittedName>
</protein>
<keyword evidence="3" id="KW-0285">Flavoprotein</keyword>
<dbReference type="InterPro" id="IPR012951">
    <property type="entry name" value="BBE"/>
</dbReference>
<dbReference type="GO" id="GO:0071949">
    <property type="term" value="F:FAD binding"/>
    <property type="evidence" value="ECO:0007669"/>
    <property type="project" value="InterPro"/>
</dbReference>
<dbReference type="SUPFAM" id="SSF56176">
    <property type="entry name" value="FAD-binding/transporter-associated domain-like"/>
    <property type="match status" value="1"/>
</dbReference>
<dbReference type="Gene3D" id="3.40.462.20">
    <property type="match status" value="1"/>
</dbReference>
<evidence type="ECO:0000256" key="6">
    <source>
        <dbReference type="SAM" id="MobiDB-lite"/>
    </source>
</evidence>
<dbReference type="InterPro" id="IPR006094">
    <property type="entry name" value="Oxid_FAD_bind_N"/>
</dbReference>
<evidence type="ECO:0000256" key="2">
    <source>
        <dbReference type="ARBA" id="ARBA00005466"/>
    </source>
</evidence>
<dbReference type="InterPro" id="IPR050416">
    <property type="entry name" value="FAD-linked_Oxidoreductase"/>
</dbReference>
<evidence type="ECO:0000256" key="1">
    <source>
        <dbReference type="ARBA" id="ARBA00001974"/>
    </source>
</evidence>
<accession>A0A136IVL5</accession>
<reference evidence="9" key="1">
    <citation type="submission" date="2016-02" db="EMBL/GenBank/DDBJ databases">
        <title>Draft genome sequence of Microdochium bolleyi, a fungal endophyte of beachgrass.</title>
        <authorList>
            <consortium name="DOE Joint Genome Institute"/>
            <person name="David A.S."/>
            <person name="May G."/>
            <person name="Haridas S."/>
            <person name="Lim J."/>
            <person name="Wang M."/>
            <person name="Labutti K."/>
            <person name="Lipzen A."/>
            <person name="Barry K."/>
            <person name="Grigoriev I.V."/>
        </authorList>
    </citation>
    <scope>NUCLEOTIDE SEQUENCE [LARGE SCALE GENOMIC DNA]</scope>
    <source>
        <strain evidence="9">J235TASD1</strain>
    </source>
</reference>
<dbReference type="InterPro" id="IPR016169">
    <property type="entry name" value="FAD-bd_PCMH_sub2"/>
</dbReference>
<name>A0A136IVL5_9PEZI</name>
<dbReference type="Pfam" id="PF08031">
    <property type="entry name" value="BBE"/>
    <property type="match status" value="1"/>
</dbReference>
<dbReference type="InParanoid" id="A0A136IVL5"/>
<comment type="similarity">
    <text evidence="2">Belongs to the oxygen-dependent FAD-linked oxidoreductase family.</text>
</comment>
<dbReference type="PANTHER" id="PTHR42973">
    <property type="entry name" value="BINDING OXIDOREDUCTASE, PUTATIVE (AFU_ORTHOLOGUE AFUA_1G17690)-RELATED"/>
    <property type="match status" value="1"/>
</dbReference>
<dbReference type="STRING" id="196109.A0A136IVL5"/>
<evidence type="ECO:0000256" key="5">
    <source>
        <dbReference type="ARBA" id="ARBA00023002"/>
    </source>
</evidence>
<keyword evidence="4" id="KW-0274">FAD</keyword>
<dbReference type="OrthoDB" id="415825at2759"/>
<dbReference type="Pfam" id="PF01565">
    <property type="entry name" value="FAD_binding_4"/>
    <property type="match status" value="1"/>
</dbReference>
<evidence type="ECO:0000313" key="8">
    <source>
        <dbReference type="EMBL" id="KXJ88962.1"/>
    </source>
</evidence>
<dbReference type="Gene3D" id="3.30.465.10">
    <property type="match status" value="1"/>
</dbReference>
<sequence>MALATQLPGEPPGWASRGTAEPRRDIKITRGAIEACLTASGVPIDIPGTPDYTRDVEAFNVRLPYTPTAIARVGSTAHIQKAVQCAKKLNIKASAKSGGHSYASFGFGGEDGHLVIQLDRMIDVTSYDAKTGVVHVQPGARLGHLATVLAEKYGRAISHGTCPGVGISGHFAHGGFGFSSHMHGLAVDSVVGATVVLADGRIVEANAKENSDLFWGIKGAGSNFGIVAVWKLATFETPKVLTRFGVTLNWNENNTVQGIEAVEDYVHWTAPREVNFRVGAYKGDANIEGLYYGTPEQWRKAFQPLLNKLPAGYVVNPTQSLDWLKVQLSYSNFDHIDFTGPQPVENFYAKSLAIKSIKGQAVRNFVDYYWKVARQITNQNQPERFWFYQLDVHGGVNSQISKISNDQTSYPHRDKLFLMQFYDRYDNNVTYPDTSFKFLDGWVNSITKAQDKNDWGMYINYADPRMDRETATKNYYGVNLPRLEKIKAKFDPTDRFYYPQAVIPRK</sequence>
<dbReference type="InterPro" id="IPR016166">
    <property type="entry name" value="FAD-bd_PCMH"/>
</dbReference>
<dbReference type="InterPro" id="IPR036318">
    <property type="entry name" value="FAD-bd_PCMH-like_sf"/>
</dbReference>
<dbReference type="PANTHER" id="PTHR42973:SF39">
    <property type="entry name" value="FAD-BINDING PCMH-TYPE DOMAIN-CONTAINING PROTEIN"/>
    <property type="match status" value="1"/>
</dbReference>
<feature type="domain" description="FAD-binding PCMH-type" evidence="7">
    <location>
        <begin position="63"/>
        <end position="237"/>
    </location>
</feature>
<gene>
    <name evidence="8" type="ORF">Micbo1qcDRAFT_137489</name>
</gene>
<dbReference type="GO" id="GO:0016491">
    <property type="term" value="F:oxidoreductase activity"/>
    <property type="evidence" value="ECO:0007669"/>
    <property type="project" value="UniProtKB-KW"/>
</dbReference>
<feature type="region of interest" description="Disordered" evidence="6">
    <location>
        <begin position="1"/>
        <end position="22"/>
    </location>
</feature>
<organism evidence="8 9">
    <name type="scientific">Microdochium bolleyi</name>
    <dbReference type="NCBI Taxonomy" id="196109"/>
    <lineage>
        <taxon>Eukaryota</taxon>
        <taxon>Fungi</taxon>
        <taxon>Dikarya</taxon>
        <taxon>Ascomycota</taxon>
        <taxon>Pezizomycotina</taxon>
        <taxon>Sordariomycetes</taxon>
        <taxon>Xylariomycetidae</taxon>
        <taxon>Xylariales</taxon>
        <taxon>Microdochiaceae</taxon>
        <taxon>Microdochium</taxon>
    </lineage>
</organism>
<evidence type="ECO:0000256" key="4">
    <source>
        <dbReference type="ARBA" id="ARBA00022827"/>
    </source>
</evidence>
<proteinExistence type="inferred from homology"/>
<keyword evidence="5" id="KW-0560">Oxidoreductase</keyword>
<dbReference type="EMBL" id="KQ964256">
    <property type="protein sequence ID" value="KXJ88962.1"/>
    <property type="molecule type" value="Genomic_DNA"/>
</dbReference>
<evidence type="ECO:0000256" key="3">
    <source>
        <dbReference type="ARBA" id="ARBA00022630"/>
    </source>
</evidence>
<comment type="cofactor">
    <cofactor evidence="1">
        <name>FAD</name>
        <dbReference type="ChEBI" id="CHEBI:57692"/>
    </cofactor>
</comment>
<dbReference type="PROSITE" id="PS51387">
    <property type="entry name" value="FAD_PCMH"/>
    <property type="match status" value="1"/>
</dbReference>
<evidence type="ECO:0000259" key="7">
    <source>
        <dbReference type="PROSITE" id="PS51387"/>
    </source>
</evidence>